<sequence>MEESACKYCVITLPYKRIYVLWVPNTQNNKYNFEKEIND</sequence>
<accession>A0A1T5MF83</accession>
<gene>
    <name evidence="1" type="ORF">SAMN05660236_5282</name>
</gene>
<reference evidence="1 2" key="1">
    <citation type="submission" date="2017-02" db="EMBL/GenBank/DDBJ databases">
        <authorList>
            <person name="Peterson S.W."/>
        </authorList>
    </citation>
    <scope>NUCLEOTIDE SEQUENCE [LARGE SCALE GENOMIC DNA]</scope>
    <source>
        <strain evidence="1 2">DSM 25262</strain>
    </source>
</reference>
<proteinExistence type="predicted"/>
<dbReference type="STRING" id="688867.SAMN05660236_5282"/>
<dbReference type="Proteomes" id="UP000190961">
    <property type="component" value="Unassembled WGS sequence"/>
</dbReference>
<evidence type="ECO:0000313" key="1">
    <source>
        <dbReference type="EMBL" id="SKC86890.1"/>
    </source>
</evidence>
<dbReference type="AlphaFoldDB" id="A0A1T5MF83"/>
<evidence type="ECO:0000313" key="2">
    <source>
        <dbReference type="Proteomes" id="UP000190961"/>
    </source>
</evidence>
<dbReference type="EMBL" id="FUZU01000004">
    <property type="protein sequence ID" value="SKC86890.1"/>
    <property type="molecule type" value="Genomic_DNA"/>
</dbReference>
<protein>
    <submittedName>
        <fullName evidence="1">Uncharacterized protein</fullName>
    </submittedName>
</protein>
<organism evidence="1 2">
    <name type="scientific">Ohtaekwangia koreensis</name>
    <dbReference type="NCBI Taxonomy" id="688867"/>
    <lineage>
        <taxon>Bacteria</taxon>
        <taxon>Pseudomonadati</taxon>
        <taxon>Bacteroidota</taxon>
        <taxon>Cytophagia</taxon>
        <taxon>Cytophagales</taxon>
        <taxon>Fulvivirgaceae</taxon>
        <taxon>Ohtaekwangia</taxon>
    </lineage>
</organism>
<name>A0A1T5MF83_9BACT</name>
<keyword evidence="2" id="KW-1185">Reference proteome</keyword>